<dbReference type="NCBIfam" id="TIGR00738">
    <property type="entry name" value="rrf2_super"/>
    <property type="match status" value="1"/>
</dbReference>
<sequence length="183" mass="19899">MTQILGNCIIAPNRNAWCRPMRLTTKGRYAVTAMLDLALHAQHGPVSLADISERQGISLSYLEQLFAKLRRGSLVTSVRGPGGGYQLSRDMAGIQVAQVIDAVNESVDATRCQGLGGCHSGDTCLTHHLWCDLSQQIHEFLSGISLADLVNRQDVQQVALRQDMRKASGTSPQIDKIETSAID</sequence>
<dbReference type="InterPro" id="IPR010242">
    <property type="entry name" value="TF_HTH_IscR"/>
</dbReference>
<keyword evidence="1" id="KW-0238">DNA-binding</keyword>
<organism evidence="3 4">
    <name type="scientific">Stutzerimonas stutzeri (strain A1501)</name>
    <name type="common">Pseudomonas stutzeri</name>
    <dbReference type="NCBI Taxonomy" id="379731"/>
    <lineage>
        <taxon>Bacteria</taxon>
        <taxon>Pseudomonadati</taxon>
        <taxon>Pseudomonadota</taxon>
        <taxon>Gammaproteobacteria</taxon>
        <taxon>Pseudomonadales</taxon>
        <taxon>Pseudomonadaceae</taxon>
        <taxon>Stutzerimonas</taxon>
    </lineage>
</organism>
<dbReference type="InterPro" id="IPR030489">
    <property type="entry name" value="TR_Rrf2-type_CS"/>
</dbReference>
<dbReference type="HOGENOM" id="CLU_107144_0_0_6"/>
<dbReference type="InterPro" id="IPR036388">
    <property type="entry name" value="WH-like_DNA-bd_sf"/>
</dbReference>
<dbReference type="GO" id="GO:0003700">
    <property type="term" value="F:DNA-binding transcription factor activity"/>
    <property type="evidence" value="ECO:0007669"/>
    <property type="project" value="InterPro"/>
</dbReference>
<dbReference type="PANTHER" id="PTHR33221:SF5">
    <property type="entry name" value="HTH-TYPE TRANSCRIPTIONAL REGULATOR ISCR"/>
    <property type="match status" value="1"/>
</dbReference>
<evidence type="ECO:0000256" key="2">
    <source>
        <dbReference type="SAM" id="MobiDB-lite"/>
    </source>
</evidence>
<evidence type="ECO:0000256" key="1">
    <source>
        <dbReference type="ARBA" id="ARBA00023125"/>
    </source>
</evidence>
<dbReference type="NCBIfam" id="TIGR02010">
    <property type="entry name" value="IscR"/>
    <property type="match status" value="1"/>
</dbReference>
<dbReference type="PANTHER" id="PTHR33221">
    <property type="entry name" value="WINGED HELIX-TURN-HELIX TRANSCRIPTIONAL REGULATOR, RRF2 FAMILY"/>
    <property type="match status" value="1"/>
</dbReference>
<evidence type="ECO:0000313" key="3">
    <source>
        <dbReference type="EMBL" id="ABP80684.1"/>
    </source>
</evidence>
<dbReference type="InterPro" id="IPR000944">
    <property type="entry name" value="Tscrpt_reg_Rrf2"/>
</dbReference>
<gene>
    <name evidence="3" type="ordered locus">PST_3043</name>
</gene>
<dbReference type="eggNOG" id="COG1959">
    <property type="taxonomic scope" value="Bacteria"/>
</dbReference>
<proteinExistence type="predicted"/>
<reference evidence="3 4" key="1">
    <citation type="journal article" date="2008" name="Proc. Natl. Acad. Sci. U.S.A.">
        <title>Nitrogen fixation island and rhizosphere competence traits in the genome of root-associated Pseudomonas stutzeri A1501.</title>
        <authorList>
            <person name="Yan Y."/>
            <person name="Yang J."/>
            <person name="Dou Y."/>
            <person name="Chen M."/>
            <person name="Ping S."/>
            <person name="Peng J."/>
            <person name="Lu W."/>
            <person name="Zhang W."/>
            <person name="Yao Z."/>
            <person name="Li H."/>
            <person name="Liu W."/>
            <person name="He S."/>
            <person name="Geng L."/>
            <person name="Zhang X."/>
            <person name="Yang F."/>
            <person name="Yu H."/>
            <person name="Zhan Y."/>
            <person name="Li D."/>
            <person name="Lin Z."/>
            <person name="Wang Y."/>
            <person name="Elmerich C."/>
            <person name="Lin M."/>
            <person name="Jin Q."/>
        </authorList>
    </citation>
    <scope>NUCLEOTIDE SEQUENCE [LARGE SCALE GENOMIC DNA]</scope>
    <source>
        <strain evidence="3 4">A1501</strain>
    </source>
</reference>
<dbReference type="Gene3D" id="1.10.10.10">
    <property type="entry name" value="Winged helix-like DNA-binding domain superfamily/Winged helix DNA-binding domain"/>
    <property type="match status" value="1"/>
</dbReference>
<dbReference type="PROSITE" id="PS51197">
    <property type="entry name" value="HTH_RRF2_2"/>
    <property type="match status" value="1"/>
</dbReference>
<name>A4VNY3_STUS1</name>
<dbReference type="EMBL" id="CP000304">
    <property type="protein sequence ID" value="ABP80684.1"/>
    <property type="molecule type" value="Genomic_DNA"/>
</dbReference>
<dbReference type="Proteomes" id="UP000000233">
    <property type="component" value="Chromosome"/>
</dbReference>
<dbReference type="GO" id="GO:0003690">
    <property type="term" value="F:double-stranded DNA binding"/>
    <property type="evidence" value="ECO:0007669"/>
    <property type="project" value="InterPro"/>
</dbReference>
<feature type="region of interest" description="Disordered" evidence="2">
    <location>
        <begin position="163"/>
        <end position="183"/>
    </location>
</feature>
<accession>A4VNY3</accession>
<evidence type="ECO:0000313" key="4">
    <source>
        <dbReference type="Proteomes" id="UP000000233"/>
    </source>
</evidence>
<dbReference type="Pfam" id="PF02082">
    <property type="entry name" value="Rrf2"/>
    <property type="match status" value="1"/>
</dbReference>
<dbReference type="PROSITE" id="PS01332">
    <property type="entry name" value="HTH_RRF2_1"/>
    <property type="match status" value="1"/>
</dbReference>
<dbReference type="InterPro" id="IPR036390">
    <property type="entry name" value="WH_DNA-bd_sf"/>
</dbReference>
<protein>
    <submittedName>
        <fullName evidence="3">Iron-sulfur cluster assembly transcription factor IscR</fullName>
    </submittedName>
</protein>
<dbReference type="KEGG" id="psa:PST_3043"/>
<dbReference type="AlphaFoldDB" id="A4VNY3"/>
<keyword evidence="4" id="KW-1185">Reference proteome</keyword>
<dbReference type="FunFam" id="1.10.10.10:FF:000026">
    <property type="entry name" value="HTH-type transcriptional regulator IscR"/>
    <property type="match status" value="1"/>
</dbReference>
<dbReference type="GO" id="GO:0005829">
    <property type="term" value="C:cytosol"/>
    <property type="evidence" value="ECO:0007669"/>
    <property type="project" value="TreeGrafter"/>
</dbReference>
<dbReference type="SUPFAM" id="SSF46785">
    <property type="entry name" value="Winged helix' DNA-binding domain"/>
    <property type="match status" value="1"/>
</dbReference>